<reference evidence="1 2" key="1">
    <citation type="submission" date="2014-03" db="EMBL/GenBank/DDBJ databases">
        <title>Genome Sequence of Streptomyces wadayamensis A23 strain, an endophytic actinobacteria from Citrus reticulata.</title>
        <authorList>
            <person name="de Oliveira L.G."/>
            <person name="Tormet G.D."/>
            <person name="Marcon J."/>
            <person name="Samborsky M."/>
            <person name="Araujo W.L."/>
            <person name="de Azevedo J.L."/>
        </authorList>
    </citation>
    <scope>NUCLEOTIDE SEQUENCE [LARGE SCALE GENOMIC DNA]</scope>
    <source>
        <strain evidence="1 2">A23</strain>
    </source>
</reference>
<name>A0ABR4S7F1_9ACTN</name>
<proteinExistence type="predicted"/>
<dbReference type="Proteomes" id="UP000027443">
    <property type="component" value="Unassembled WGS sequence"/>
</dbReference>
<evidence type="ECO:0000313" key="2">
    <source>
        <dbReference type="Proteomes" id="UP000027443"/>
    </source>
</evidence>
<comment type="caution">
    <text evidence="1">The sequence shown here is derived from an EMBL/GenBank/DDBJ whole genome shotgun (WGS) entry which is preliminary data.</text>
</comment>
<evidence type="ECO:0000313" key="1">
    <source>
        <dbReference type="EMBL" id="KDR61537.1"/>
    </source>
</evidence>
<keyword evidence="2" id="KW-1185">Reference proteome</keyword>
<gene>
    <name evidence="1" type="ORF">DC60_13915</name>
</gene>
<dbReference type="GeneID" id="97269682"/>
<dbReference type="EMBL" id="JHDU01000027">
    <property type="protein sequence ID" value="KDR61537.1"/>
    <property type="molecule type" value="Genomic_DNA"/>
</dbReference>
<sequence length="106" mass="11706">MWGTPKNQTRLRFVQDSDEVLAALERTLADAPESERPGLRRALAVARAARLDEDTLRTRWLDARLASVAFTGDRDSVAAVRALRKAEPTLSLTEAVSLLRPPKPDA</sequence>
<accession>A0ABR4S7F1</accession>
<organism evidence="1 2">
    <name type="scientific">Streptomyces wadayamensis</name>
    <dbReference type="NCBI Taxonomy" id="141454"/>
    <lineage>
        <taxon>Bacteria</taxon>
        <taxon>Bacillati</taxon>
        <taxon>Actinomycetota</taxon>
        <taxon>Actinomycetes</taxon>
        <taxon>Kitasatosporales</taxon>
        <taxon>Streptomycetaceae</taxon>
        <taxon>Streptomyces</taxon>
    </lineage>
</organism>
<protein>
    <submittedName>
        <fullName evidence="1">Uncharacterized protein</fullName>
    </submittedName>
</protein>
<dbReference type="RefSeq" id="WP_003948490.1">
    <property type="nucleotide sequence ID" value="NZ_JHDU01000027.1"/>
</dbReference>